<keyword evidence="3" id="KW-0418">Kinase</keyword>
<dbReference type="PANTHER" id="PTHR37419">
    <property type="entry name" value="SERINE/THREONINE-PROTEIN KINASE TOXIN HIPA"/>
    <property type="match status" value="1"/>
</dbReference>
<feature type="region of interest" description="Disordered" evidence="4">
    <location>
        <begin position="423"/>
        <end position="459"/>
    </location>
</feature>
<evidence type="ECO:0008006" key="9">
    <source>
        <dbReference type="Google" id="ProtNLM"/>
    </source>
</evidence>
<dbReference type="Proteomes" id="UP000028878">
    <property type="component" value="Unassembled WGS sequence"/>
</dbReference>
<dbReference type="InterPro" id="IPR012893">
    <property type="entry name" value="HipA-like_C"/>
</dbReference>
<feature type="compositionally biased region" description="Basic residues" evidence="4">
    <location>
        <begin position="449"/>
        <end position="459"/>
    </location>
</feature>
<proteinExistence type="inferred from homology"/>
<comment type="similarity">
    <text evidence="1">Belongs to the HipA Ser/Thr kinase family.</text>
</comment>
<dbReference type="Pfam" id="PF13657">
    <property type="entry name" value="Couple_hipA"/>
    <property type="match status" value="1"/>
</dbReference>
<sequence length="459" mass="50928">MSPARPREGSPLGLNVFVDGDAVATLDSPDGFEHVMRYLPGVEPGHFVSLTMPVEGQTFRWPTLHPFFQVSLPEGFLLSVLKEQLGPHLGARPLDLLSVVGHNLIGRVQVSAGQRPQPELAATDLKPLLHGEASHKVFLELMSRFAASGVSGVVPKFLSPDTEALFRKGTVATERHIVKAGSDHQPFIALNEHLCMEAARRSGVPAAATMVSDDGQVLVVERFDVDPATGQRKGFEDFCSLLGLPPEQKYESTWERVARLVRDYVPADRQRASNERLAVTLLLTYALGNADCHTKNLGFLYTGLQDVEVAPVYDMLTILAYDRYADNPPGMYLDGRKRWDATKALWRYLQQQLGFEPAAQRALVDRVCTAVDGVVPDLKHHIRHTQGFAPVGLRMLWEWNEGMKRLSERRTFGLPDWVETAAAEDLPRPAPAEKYATPRLGESPLMAPRPRKRRARPAS</sequence>
<dbReference type="GO" id="GO:0004674">
    <property type="term" value="F:protein serine/threonine kinase activity"/>
    <property type="evidence" value="ECO:0007669"/>
    <property type="project" value="TreeGrafter"/>
</dbReference>
<gene>
    <name evidence="7" type="ORF">BN948_03147</name>
</gene>
<dbReference type="GO" id="GO:0005829">
    <property type="term" value="C:cytosol"/>
    <property type="evidence" value="ECO:0007669"/>
    <property type="project" value="TreeGrafter"/>
</dbReference>
<feature type="domain" description="HipA-like C-terminal" evidence="5">
    <location>
        <begin position="150"/>
        <end position="372"/>
    </location>
</feature>
<name>A0A1L1PVS4_HYDIT</name>
<evidence type="ECO:0000313" key="8">
    <source>
        <dbReference type="Proteomes" id="UP000028878"/>
    </source>
</evidence>
<evidence type="ECO:0000313" key="7">
    <source>
        <dbReference type="EMBL" id="CDN88711.1"/>
    </source>
</evidence>
<feature type="domain" description="HipA N-terminal subdomain 1" evidence="6">
    <location>
        <begin position="14"/>
        <end position="110"/>
    </location>
</feature>
<dbReference type="InterPro" id="IPR052028">
    <property type="entry name" value="HipA_Ser/Thr_kinase"/>
</dbReference>
<accession>A0A1L1PVS4</accession>
<reference evidence="8" key="2">
    <citation type="submission" date="2014-11" db="EMBL/GenBank/DDBJ databases">
        <title>Draft genome sequence of Hydrogenophaga intermedia S1.</title>
        <authorList>
            <person name="Gan H.M."/>
            <person name="Chew T.H."/>
            <person name="Stolz A."/>
        </authorList>
    </citation>
    <scope>NUCLEOTIDE SEQUENCE [LARGE SCALE GENOMIC DNA]</scope>
    <source>
        <strain evidence="8">S1</strain>
    </source>
</reference>
<evidence type="ECO:0000256" key="1">
    <source>
        <dbReference type="ARBA" id="ARBA00010164"/>
    </source>
</evidence>
<reference evidence="8" key="1">
    <citation type="submission" date="2014-02" db="EMBL/GenBank/DDBJ databases">
        <authorList>
            <person name="Gan H."/>
        </authorList>
    </citation>
    <scope>NUCLEOTIDE SEQUENCE [LARGE SCALE GENOMIC DNA]</scope>
    <source>
        <strain evidence="8">S1</strain>
    </source>
</reference>
<dbReference type="InterPro" id="IPR017508">
    <property type="entry name" value="HipA_N1"/>
</dbReference>
<evidence type="ECO:0000256" key="3">
    <source>
        <dbReference type="ARBA" id="ARBA00022777"/>
    </source>
</evidence>
<protein>
    <recommendedName>
        <fullName evidence="9">Type II toxin-antitoxin system HipA family toxin</fullName>
    </recommendedName>
</protein>
<dbReference type="AlphaFoldDB" id="A0A1L1PVS4"/>
<evidence type="ECO:0000256" key="2">
    <source>
        <dbReference type="ARBA" id="ARBA00022679"/>
    </source>
</evidence>
<dbReference type="NCBIfam" id="TIGR03071">
    <property type="entry name" value="couple_hipA"/>
    <property type="match status" value="1"/>
</dbReference>
<evidence type="ECO:0000256" key="4">
    <source>
        <dbReference type="SAM" id="MobiDB-lite"/>
    </source>
</evidence>
<dbReference type="PANTHER" id="PTHR37419:SF1">
    <property type="entry name" value="SERINE_THREONINE-PROTEIN KINASE TOXIN HIPA"/>
    <property type="match status" value="1"/>
</dbReference>
<keyword evidence="8" id="KW-1185">Reference proteome</keyword>
<keyword evidence="2" id="KW-0808">Transferase</keyword>
<dbReference type="RefSeq" id="WP_009519468.1">
    <property type="nucleotide sequence ID" value="NZ_CCAE010000028.1"/>
</dbReference>
<organism evidence="7 8">
    <name type="scientific">Hydrogenophaga intermedia</name>
    <dbReference type="NCBI Taxonomy" id="65786"/>
    <lineage>
        <taxon>Bacteria</taxon>
        <taxon>Pseudomonadati</taxon>
        <taxon>Pseudomonadota</taxon>
        <taxon>Betaproteobacteria</taxon>
        <taxon>Burkholderiales</taxon>
        <taxon>Comamonadaceae</taxon>
        <taxon>Hydrogenophaga</taxon>
    </lineage>
</organism>
<evidence type="ECO:0000259" key="5">
    <source>
        <dbReference type="Pfam" id="PF07804"/>
    </source>
</evidence>
<dbReference type="Pfam" id="PF07804">
    <property type="entry name" value="HipA_C"/>
    <property type="match status" value="1"/>
</dbReference>
<evidence type="ECO:0000259" key="6">
    <source>
        <dbReference type="Pfam" id="PF13657"/>
    </source>
</evidence>
<dbReference type="Gene3D" id="1.10.1070.20">
    <property type="match status" value="1"/>
</dbReference>
<dbReference type="EMBL" id="CCAE010000028">
    <property type="protein sequence ID" value="CDN88711.1"/>
    <property type="molecule type" value="Genomic_DNA"/>
</dbReference>